<sequence length="326" mass="38054">MPLTTKIQLITLLITSCILFYWFLFSTSQSHITDQCNQYRYSFTNLNRPTRKEDAHVLILTPFKQSAHLVDTYFDNLLKLTYPHHLISLGFLVSDSTDGTFEKLQSRAQQTLPEWQRFNKITVLQKDYKYDLPTNEDRHKFEVQIQRRAIMAKSRNTLLSTTLSEEHDWVLWLDGDVIEYPATLLDELISLDKDVIAPNCWWHSYNEKGGYDKNNWQETNESIEFQKTIPHDQVLVEGYEAVLNTHRKLMIDMVNEGGNTDMYYTIPLDAVGGTCTFVRAQVHRDGAIFPPFAYQHQVETEGFAKIAKSLGYSIWGLPNYFVYHYI</sequence>
<keyword evidence="2" id="KW-0472">Membrane</keyword>
<reference evidence="3 4" key="1">
    <citation type="journal article" date="2016" name="Proc. Natl. Acad. Sci. U.S.A.">
        <title>Lipid metabolic changes in an early divergent fungus govern the establishment of a mutualistic symbiosis with endobacteria.</title>
        <authorList>
            <person name="Lastovetsky O.A."/>
            <person name="Gaspar M.L."/>
            <person name="Mondo S.J."/>
            <person name="LaButti K.M."/>
            <person name="Sandor L."/>
            <person name="Grigoriev I.V."/>
            <person name="Henry S.A."/>
            <person name="Pawlowska T.E."/>
        </authorList>
    </citation>
    <scope>NUCLEOTIDE SEQUENCE [LARGE SCALE GENOMIC DNA]</scope>
    <source>
        <strain evidence="3 4">ATCC 11559</strain>
    </source>
</reference>
<organism evidence="3 4">
    <name type="scientific">Rhizopus microsporus</name>
    <dbReference type="NCBI Taxonomy" id="58291"/>
    <lineage>
        <taxon>Eukaryota</taxon>
        <taxon>Fungi</taxon>
        <taxon>Fungi incertae sedis</taxon>
        <taxon>Mucoromycota</taxon>
        <taxon>Mucoromycotina</taxon>
        <taxon>Mucoromycetes</taxon>
        <taxon>Mucorales</taxon>
        <taxon>Mucorineae</taxon>
        <taxon>Rhizopodaceae</taxon>
        <taxon>Rhizopus</taxon>
    </lineage>
</organism>
<dbReference type="Pfam" id="PF03452">
    <property type="entry name" value="Anp1"/>
    <property type="match status" value="1"/>
</dbReference>
<dbReference type="EMBL" id="KV921340">
    <property type="protein sequence ID" value="ORE18030.1"/>
    <property type="molecule type" value="Genomic_DNA"/>
</dbReference>
<dbReference type="PANTHER" id="PTHR43083:SF6">
    <property type="entry name" value="MANNAN POLYMERASE COMPLEXES SUBUNIT MNN9"/>
    <property type="match status" value="1"/>
</dbReference>
<dbReference type="InterPro" id="IPR052086">
    <property type="entry name" value="Mannan_Polymerase_Subunit"/>
</dbReference>
<feature type="transmembrane region" description="Helical" evidence="2">
    <location>
        <begin position="7"/>
        <end position="25"/>
    </location>
</feature>
<evidence type="ECO:0000256" key="2">
    <source>
        <dbReference type="SAM" id="Phobius"/>
    </source>
</evidence>
<evidence type="ECO:0000313" key="4">
    <source>
        <dbReference type="Proteomes" id="UP000242381"/>
    </source>
</evidence>
<proteinExistence type="inferred from homology"/>
<evidence type="ECO:0008006" key="5">
    <source>
        <dbReference type="Google" id="ProtNLM"/>
    </source>
</evidence>
<protein>
    <recommendedName>
        <fullName evidence="5">Anp1-domain-containing protein</fullName>
    </recommendedName>
</protein>
<dbReference type="OMA" id="THRKLMI"/>
<dbReference type="Gene3D" id="3.90.550.10">
    <property type="entry name" value="Spore Coat Polysaccharide Biosynthesis Protein SpsA, Chain A"/>
    <property type="match status" value="1"/>
</dbReference>
<dbReference type="AlphaFoldDB" id="A0A0A1P0C8"/>
<name>A0A0A1P0C8_RHIZD</name>
<comment type="similarity">
    <text evidence="1">Belongs to the ANP1/MMN9/VAN1 family.</text>
</comment>
<dbReference type="SUPFAM" id="SSF53448">
    <property type="entry name" value="Nucleotide-diphospho-sugar transferases"/>
    <property type="match status" value="1"/>
</dbReference>
<dbReference type="VEuPathDB" id="FungiDB:BCV72DRAFT_303943"/>
<dbReference type="PANTHER" id="PTHR43083">
    <property type="entry name" value="MANNAN POLYMERASE II"/>
    <property type="match status" value="1"/>
</dbReference>
<evidence type="ECO:0000256" key="1">
    <source>
        <dbReference type="ARBA" id="ARBA00037964"/>
    </source>
</evidence>
<dbReference type="Proteomes" id="UP000242381">
    <property type="component" value="Unassembled WGS sequence"/>
</dbReference>
<evidence type="ECO:0000313" key="3">
    <source>
        <dbReference type="EMBL" id="ORE18030.1"/>
    </source>
</evidence>
<gene>
    <name evidence="3" type="ORF">BCV71DRAFT_215791</name>
</gene>
<keyword evidence="2" id="KW-1133">Transmembrane helix</keyword>
<dbReference type="PROSITE" id="PS51257">
    <property type="entry name" value="PROKAR_LIPOPROTEIN"/>
    <property type="match status" value="1"/>
</dbReference>
<dbReference type="InterPro" id="IPR029044">
    <property type="entry name" value="Nucleotide-diphossugar_trans"/>
</dbReference>
<keyword evidence="2" id="KW-0812">Transmembrane</keyword>
<accession>A0A0A1P0C8</accession>